<sequence>MQGHGSSSLLLVSLEGVYTCVAIGYSKLSVEGRTGDNCNLFSTRGSKTSPLFMRCVLGSVVAGREYYRVVFDRFNRTYMSTYYVCFVSFDTVAKSQNRTSKVIVQYGLPVGSSLSKSR</sequence>
<dbReference type="Proteomes" id="UP000822688">
    <property type="component" value="Chromosome 10"/>
</dbReference>
<feature type="signal peptide" evidence="1">
    <location>
        <begin position="1"/>
        <end position="22"/>
    </location>
</feature>
<dbReference type="AlphaFoldDB" id="A0A8T0GMH7"/>
<organism evidence="2 3">
    <name type="scientific">Ceratodon purpureus</name>
    <name type="common">Fire moss</name>
    <name type="synonym">Dicranum purpureum</name>
    <dbReference type="NCBI Taxonomy" id="3225"/>
    <lineage>
        <taxon>Eukaryota</taxon>
        <taxon>Viridiplantae</taxon>
        <taxon>Streptophyta</taxon>
        <taxon>Embryophyta</taxon>
        <taxon>Bryophyta</taxon>
        <taxon>Bryophytina</taxon>
        <taxon>Bryopsida</taxon>
        <taxon>Dicranidae</taxon>
        <taxon>Pseudoditrichales</taxon>
        <taxon>Ditrichaceae</taxon>
        <taxon>Ceratodon</taxon>
    </lineage>
</organism>
<dbReference type="EMBL" id="CM026431">
    <property type="protein sequence ID" value="KAG0559424.1"/>
    <property type="molecule type" value="Genomic_DNA"/>
</dbReference>
<proteinExistence type="predicted"/>
<protein>
    <submittedName>
        <fullName evidence="2">Uncharacterized protein</fullName>
    </submittedName>
</protein>
<gene>
    <name evidence="2" type="ORF">KC19_10G103500</name>
</gene>
<reference evidence="2" key="1">
    <citation type="submission" date="2020-06" db="EMBL/GenBank/DDBJ databases">
        <title>WGS assembly of Ceratodon purpureus strain R40.</title>
        <authorList>
            <person name="Carey S.B."/>
            <person name="Jenkins J."/>
            <person name="Shu S."/>
            <person name="Lovell J.T."/>
            <person name="Sreedasyam A."/>
            <person name="Maumus F."/>
            <person name="Tiley G.P."/>
            <person name="Fernandez-Pozo N."/>
            <person name="Barry K."/>
            <person name="Chen C."/>
            <person name="Wang M."/>
            <person name="Lipzen A."/>
            <person name="Daum C."/>
            <person name="Saski C.A."/>
            <person name="Payton A.C."/>
            <person name="Mcbreen J.C."/>
            <person name="Conrad R.E."/>
            <person name="Kollar L.M."/>
            <person name="Olsson S."/>
            <person name="Huttunen S."/>
            <person name="Landis J.B."/>
            <person name="Wickett N.J."/>
            <person name="Johnson M.G."/>
            <person name="Rensing S.A."/>
            <person name="Grimwood J."/>
            <person name="Schmutz J."/>
            <person name="Mcdaniel S.F."/>
        </authorList>
    </citation>
    <scope>NUCLEOTIDE SEQUENCE</scope>
    <source>
        <strain evidence="2">R40</strain>
    </source>
</reference>
<feature type="chain" id="PRO_5035917425" evidence="1">
    <location>
        <begin position="23"/>
        <end position="118"/>
    </location>
</feature>
<accession>A0A8T0GMH7</accession>
<evidence type="ECO:0000313" key="2">
    <source>
        <dbReference type="EMBL" id="KAG0559424.1"/>
    </source>
</evidence>
<keyword evidence="1" id="KW-0732">Signal</keyword>
<keyword evidence="3" id="KW-1185">Reference proteome</keyword>
<evidence type="ECO:0000313" key="3">
    <source>
        <dbReference type="Proteomes" id="UP000822688"/>
    </source>
</evidence>
<name>A0A8T0GMH7_CERPU</name>
<comment type="caution">
    <text evidence="2">The sequence shown here is derived from an EMBL/GenBank/DDBJ whole genome shotgun (WGS) entry which is preliminary data.</text>
</comment>
<evidence type="ECO:0000256" key="1">
    <source>
        <dbReference type="SAM" id="SignalP"/>
    </source>
</evidence>